<reference evidence="1 2" key="1">
    <citation type="submission" date="2021-06" db="EMBL/GenBank/DDBJ databases">
        <title>Caerostris darwini draft genome.</title>
        <authorList>
            <person name="Kono N."/>
            <person name="Arakawa K."/>
        </authorList>
    </citation>
    <scope>NUCLEOTIDE SEQUENCE [LARGE SCALE GENOMIC DNA]</scope>
</reference>
<evidence type="ECO:0000313" key="2">
    <source>
        <dbReference type="Proteomes" id="UP001054837"/>
    </source>
</evidence>
<protein>
    <submittedName>
        <fullName evidence="1">Uncharacterized protein</fullName>
    </submittedName>
</protein>
<proteinExistence type="predicted"/>
<evidence type="ECO:0000313" key="1">
    <source>
        <dbReference type="EMBL" id="GIY56065.1"/>
    </source>
</evidence>
<dbReference type="EMBL" id="BPLQ01011158">
    <property type="protein sequence ID" value="GIY56065.1"/>
    <property type="molecule type" value="Genomic_DNA"/>
</dbReference>
<organism evidence="1 2">
    <name type="scientific">Caerostris darwini</name>
    <dbReference type="NCBI Taxonomy" id="1538125"/>
    <lineage>
        <taxon>Eukaryota</taxon>
        <taxon>Metazoa</taxon>
        <taxon>Ecdysozoa</taxon>
        <taxon>Arthropoda</taxon>
        <taxon>Chelicerata</taxon>
        <taxon>Arachnida</taxon>
        <taxon>Araneae</taxon>
        <taxon>Araneomorphae</taxon>
        <taxon>Entelegynae</taxon>
        <taxon>Araneoidea</taxon>
        <taxon>Araneidae</taxon>
        <taxon>Caerostris</taxon>
    </lineage>
</organism>
<dbReference type="Proteomes" id="UP001054837">
    <property type="component" value="Unassembled WGS sequence"/>
</dbReference>
<sequence>MNCLRDLLFLPPRLHSKHVFLASRRTIRLSYQNRGRVKNSALRSPIHTLISGRLPYLETFRLRLTNSRLVSLSGSLGSKSWTTAHTHRVGAKLRRFYTIN</sequence>
<keyword evidence="2" id="KW-1185">Reference proteome</keyword>
<name>A0AAV4UE13_9ARAC</name>
<dbReference type="AlphaFoldDB" id="A0AAV4UE13"/>
<gene>
    <name evidence="1" type="ORF">CDAR_413801</name>
</gene>
<comment type="caution">
    <text evidence="1">The sequence shown here is derived from an EMBL/GenBank/DDBJ whole genome shotgun (WGS) entry which is preliminary data.</text>
</comment>
<accession>A0AAV4UE13</accession>